<gene>
    <name evidence="3" type="ORF">HanXRQr2_Chr11g0478891</name>
</gene>
<evidence type="ECO:0000313" key="3">
    <source>
        <dbReference type="EMBL" id="KAF5781047.1"/>
    </source>
</evidence>
<dbReference type="InterPro" id="IPR036431">
    <property type="entry name" value="ARID_dom_sf"/>
</dbReference>
<evidence type="ECO:0000259" key="2">
    <source>
        <dbReference type="PROSITE" id="PS51011"/>
    </source>
</evidence>
<dbReference type="PANTHER" id="PTHR46410:SF26">
    <property type="entry name" value="BULB-TYPE LECTIN DOMAIN-CONTAINING PROTEIN-RELATED"/>
    <property type="match status" value="1"/>
</dbReference>
<protein>
    <submittedName>
        <fullName evidence="3">Transcription factor &amp; chromatin remodeling ARID family</fullName>
    </submittedName>
</protein>
<keyword evidence="4" id="KW-1185">Reference proteome</keyword>
<name>A0A9K3HMD1_HELAN</name>
<organism evidence="3 4">
    <name type="scientific">Helianthus annuus</name>
    <name type="common">Common sunflower</name>
    <dbReference type="NCBI Taxonomy" id="4232"/>
    <lineage>
        <taxon>Eukaryota</taxon>
        <taxon>Viridiplantae</taxon>
        <taxon>Streptophyta</taxon>
        <taxon>Embryophyta</taxon>
        <taxon>Tracheophyta</taxon>
        <taxon>Spermatophyta</taxon>
        <taxon>Magnoliopsida</taxon>
        <taxon>eudicotyledons</taxon>
        <taxon>Gunneridae</taxon>
        <taxon>Pentapetalae</taxon>
        <taxon>asterids</taxon>
        <taxon>campanulids</taxon>
        <taxon>Asterales</taxon>
        <taxon>Asteraceae</taxon>
        <taxon>Asteroideae</taxon>
        <taxon>Heliantheae alliance</taxon>
        <taxon>Heliantheae</taxon>
        <taxon>Helianthus</taxon>
    </lineage>
</organism>
<dbReference type="InterPro" id="IPR001606">
    <property type="entry name" value="ARID_dom"/>
</dbReference>
<accession>A0A9K3HMD1</accession>
<dbReference type="AlphaFoldDB" id="A0A9K3HMD1"/>
<proteinExistence type="predicted"/>
<dbReference type="Gene3D" id="1.10.150.60">
    <property type="entry name" value="ARID DNA-binding domain"/>
    <property type="match status" value="1"/>
</dbReference>
<dbReference type="PROSITE" id="PS51011">
    <property type="entry name" value="ARID"/>
    <property type="match status" value="1"/>
</dbReference>
<evidence type="ECO:0000256" key="1">
    <source>
        <dbReference type="SAM" id="MobiDB-lite"/>
    </source>
</evidence>
<dbReference type="Proteomes" id="UP000215914">
    <property type="component" value="Unassembled WGS sequence"/>
</dbReference>
<feature type="domain" description="ARID" evidence="2">
    <location>
        <begin position="1"/>
        <end position="87"/>
    </location>
</feature>
<evidence type="ECO:0000313" key="4">
    <source>
        <dbReference type="Proteomes" id="UP000215914"/>
    </source>
</evidence>
<dbReference type="EMBL" id="MNCJ02000326">
    <property type="protein sequence ID" value="KAF5781047.1"/>
    <property type="molecule type" value="Genomic_DNA"/>
</dbReference>
<dbReference type="Pfam" id="PF01388">
    <property type="entry name" value="ARID"/>
    <property type="match status" value="1"/>
</dbReference>
<dbReference type="SUPFAM" id="SSF46774">
    <property type="entry name" value="ARID-like"/>
    <property type="match status" value="1"/>
</dbReference>
<dbReference type="PANTHER" id="PTHR46410">
    <property type="entry name" value="AT-RICH INTERACTIVE DOMAIN-CONTAINING PROTEIN 2"/>
    <property type="match status" value="1"/>
</dbReference>
<sequence>MVDWFLTKKLEISTRPVPAYASDNQKINLLELYLVVKWEGGHRNVTVNNLWVVVTKDMGFEYQDGEFMRLTYAMYLDILVYYYKLKSTQQRVHEKETVKNVVDVRRSRSQEDDKQGMAVDQMERNSGSDGIPDQEREHYAFFAGNDGME</sequence>
<dbReference type="GO" id="GO:0003677">
    <property type="term" value="F:DNA binding"/>
    <property type="evidence" value="ECO:0007669"/>
    <property type="project" value="InterPro"/>
</dbReference>
<feature type="compositionally biased region" description="Basic and acidic residues" evidence="1">
    <location>
        <begin position="105"/>
        <end position="115"/>
    </location>
</feature>
<reference evidence="3" key="1">
    <citation type="journal article" date="2017" name="Nature">
        <title>The sunflower genome provides insights into oil metabolism, flowering and Asterid evolution.</title>
        <authorList>
            <person name="Badouin H."/>
            <person name="Gouzy J."/>
            <person name="Grassa C.J."/>
            <person name="Murat F."/>
            <person name="Staton S.E."/>
            <person name="Cottret L."/>
            <person name="Lelandais-Briere C."/>
            <person name="Owens G.L."/>
            <person name="Carrere S."/>
            <person name="Mayjonade B."/>
            <person name="Legrand L."/>
            <person name="Gill N."/>
            <person name="Kane N.C."/>
            <person name="Bowers J.E."/>
            <person name="Hubner S."/>
            <person name="Bellec A."/>
            <person name="Berard A."/>
            <person name="Berges H."/>
            <person name="Blanchet N."/>
            <person name="Boniface M.C."/>
            <person name="Brunel D."/>
            <person name="Catrice O."/>
            <person name="Chaidir N."/>
            <person name="Claudel C."/>
            <person name="Donnadieu C."/>
            <person name="Faraut T."/>
            <person name="Fievet G."/>
            <person name="Helmstetter N."/>
            <person name="King M."/>
            <person name="Knapp S.J."/>
            <person name="Lai Z."/>
            <person name="Le Paslier M.C."/>
            <person name="Lippi Y."/>
            <person name="Lorenzon L."/>
            <person name="Mandel J.R."/>
            <person name="Marage G."/>
            <person name="Marchand G."/>
            <person name="Marquand E."/>
            <person name="Bret-Mestries E."/>
            <person name="Morien E."/>
            <person name="Nambeesan S."/>
            <person name="Nguyen T."/>
            <person name="Pegot-Espagnet P."/>
            <person name="Pouilly N."/>
            <person name="Raftis F."/>
            <person name="Sallet E."/>
            <person name="Schiex T."/>
            <person name="Thomas J."/>
            <person name="Vandecasteele C."/>
            <person name="Vares D."/>
            <person name="Vear F."/>
            <person name="Vautrin S."/>
            <person name="Crespi M."/>
            <person name="Mangin B."/>
            <person name="Burke J.M."/>
            <person name="Salse J."/>
            <person name="Munos S."/>
            <person name="Vincourt P."/>
            <person name="Rieseberg L.H."/>
            <person name="Langlade N.B."/>
        </authorList>
    </citation>
    <scope>NUCLEOTIDE SEQUENCE</scope>
    <source>
        <tissue evidence="3">Leaves</tissue>
    </source>
</reference>
<dbReference type="Gramene" id="mRNA:HanXRQr2_Chr11g0478891">
    <property type="protein sequence ID" value="CDS:HanXRQr2_Chr11g0478891.1"/>
    <property type="gene ID" value="HanXRQr2_Chr11g0478891"/>
</dbReference>
<reference evidence="3" key="2">
    <citation type="submission" date="2020-06" db="EMBL/GenBank/DDBJ databases">
        <title>Helianthus annuus Genome sequencing and assembly Release 2.</title>
        <authorList>
            <person name="Gouzy J."/>
            <person name="Langlade N."/>
            <person name="Munos S."/>
        </authorList>
    </citation>
    <scope>NUCLEOTIDE SEQUENCE</scope>
    <source>
        <tissue evidence="3">Leaves</tissue>
    </source>
</reference>
<feature type="region of interest" description="Disordered" evidence="1">
    <location>
        <begin position="105"/>
        <end position="137"/>
    </location>
</feature>
<comment type="caution">
    <text evidence="3">The sequence shown here is derived from an EMBL/GenBank/DDBJ whole genome shotgun (WGS) entry which is preliminary data.</text>
</comment>